<dbReference type="SUPFAM" id="SSF53067">
    <property type="entry name" value="Actin-like ATPase domain"/>
    <property type="match status" value="2"/>
</dbReference>
<sequence length="336" mass="37812">MRVSEKRLKKSNFWNILENIKHKEETVIMDREIFGIDHGNRQMKTANTAFLSTVTQNKVKPSNLNQILEFKGKYYSIGGSREDVDTKVDKTVDDDYYILTLASLAAELKARGKNQAAVRLATGLPPRWYESQMKAFRKYLGRERELSFRYQGEGFNVFLEGVSVYMQGFAAITDILAETQGKSCLLVDIGGGTVDGVPIENMRPSGAQPIIDNNGTIKCISNVNEALMAEFGEKAKPYIIETIMRTGTYAGDEAYLRVIRKALNQYTEYIYSLIKKHGYNLHLEKIIFMGGGAAIMQNFGDNEGKDVICIPDIHANARGYEETLKSIWKARQNMAG</sequence>
<dbReference type="Pfam" id="PF17989">
    <property type="entry name" value="ALP_N"/>
    <property type="match status" value="1"/>
</dbReference>
<reference evidence="3" key="1">
    <citation type="submission" date="2019-11" db="EMBL/GenBank/DDBJ databases">
        <authorList>
            <person name="Feng L."/>
        </authorList>
    </citation>
    <scope>NUCLEOTIDE SEQUENCE</scope>
    <source>
        <strain evidence="3">CsymbiosumLFYP84</strain>
    </source>
</reference>
<dbReference type="CDD" id="cd10227">
    <property type="entry name" value="ASKHA_NBD_ParM-like"/>
    <property type="match status" value="1"/>
</dbReference>
<protein>
    <submittedName>
        <fullName evidence="3">Uncharacterized protein</fullName>
    </submittedName>
</protein>
<dbReference type="InterPro" id="IPR049067">
    <property type="entry name" value="MreB-like_C"/>
</dbReference>
<dbReference type="InterPro" id="IPR040607">
    <property type="entry name" value="ALP_N"/>
</dbReference>
<dbReference type="EMBL" id="CACRUA010000049">
    <property type="protein sequence ID" value="VYU72944.1"/>
    <property type="molecule type" value="Genomic_DNA"/>
</dbReference>
<organism evidence="3">
    <name type="scientific">Clostridium symbiosum</name>
    <name type="common">Bacteroides symbiosus</name>
    <dbReference type="NCBI Taxonomy" id="1512"/>
    <lineage>
        <taxon>Bacteria</taxon>
        <taxon>Bacillati</taxon>
        <taxon>Bacillota</taxon>
        <taxon>Clostridia</taxon>
        <taxon>Lachnospirales</taxon>
        <taxon>Lachnospiraceae</taxon>
        <taxon>Otoolea</taxon>
    </lineage>
</organism>
<evidence type="ECO:0000259" key="1">
    <source>
        <dbReference type="Pfam" id="PF17989"/>
    </source>
</evidence>
<feature type="domain" description="Actin homologue MreB-like C-terminal" evidence="2">
    <location>
        <begin position="186"/>
        <end position="298"/>
    </location>
</feature>
<accession>A0A6N3H7T6</accession>
<evidence type="ECO:0000259" key="2">
    <source>
        <dbReference type="Pfam" id="PF21522"/>
    </source>
</evidence>
<dbReference type="AlphaFoldDB" id="A0A6N3H7T6"/>
<evidence type="ECO:0000313" key="3">
    <source>
        <dbReference type="EMBL" id="VYU72944.1"/>
    </source>
</evidence>
<dbReference type="InterPro" id="IPR043129">
    <property type="entry name" value="ATPase_NBD"/>
</dbReference>
<name>A0A6N3H7T6_CLOSY</name>
<gene>
    <name evidence="3" type="ORF">CSLFYP84_03600</name>
</gene>
<proteinExistence type="predicted"/>
<dbReference type="Gene3D" id="3.30.420.40">
    <property type="match status" value="2"/>
</dbReference>
<feature type="domain" description="Actin-like protein N-terminal" evidence="1">
    <location>
        <begin position="35"/>
        <end position="169"/>
    </location>
</feature>
<dbReference type="Pfam" id="PF21522">
    <property type="entry name" value="MreB-like_C"/>
    <property type="match status" value="1"/>
</dbReference>